<evidence type="ECO:0000256" key="2">
    <source>
        <dbReference type="SAM" id="Phobius"/>
    </source>
</evidence>
<keyword evidence="2" id="KW-0472">Membrane</keyword>
<feature type="compositionally biased region" description="Basic and acidic residues" evidence="1">
    <location>
        <begin position="10"/>
        <end position="20"/>
    </location>
</feature>
<keyword evidence="2" id="KW-1133">Transmembrane helix</keyword>
<gene>
    <name evidence="3" type="ORF">A7K91_05030</name>
</gene>
<organism evidence="3 4">
    <name type="scientific">Paenibacillus oryzae</name>
    <dbReference type="NCBI Taxonomy" id="1844972"/>
    <lineage>
        <taxon>Bacteria</taxon>
        <taxon>Bacillati</taxon>
        <taxon>Bacillota</taxon>
        <taxon>Bacilli</taxon>
        <taxon>Bacillales</taxon>
        <taxon>Paenibacillaceae</taxon>
        <taxon>Paenibacillus</taxon>
    </lineage>
</organism>
<dbReference type="Proteomes" id="UP000092024">
    <property type="component" value="Unassembled WGS sequence"/>
</dbReference>
<dbReference type="EMBL" id="LYPA01000064">
    <property type="protein sequence ID" value="OBR64946.1"/>
    <property type="molecule type" value="Genomic_DNA"/>
</dbReference>
<feature type="region of interest" description="Disordered" evidence="1">
    <location>
        <begin position="1"/>
        <end position="20"/>
    </location>
</feature>
<proteinExistence type="predicted"/>
<dbReference type="AlphaFoldDB" id="A0A1A5YH17"/>
<keyword evidence="2" id="KW-0812">Transmembrane</keyword>
<feature type="transmembrane region" description="Helical" evidence="2">
    <location>
        <begin position="44"/>
        <end position="67"/>
    </location>
</feature>
<evidence type="ECO:0000313" key="3">
    <source>
        <dbReference type="EMBL" id="OBR64946.1"/>
    </source>
</evidence>
<reference evidence="3 4" key="1">
    <citation type="submission" date="2016-05" db="EMBL/GenBank/DDBJ databases">
        <title>Paenibacillus oryzae. sp. nov., isolated from the rice root.</title>
        <authorList>
            <person name="Zhang J."/>
            <person name="Zhang X."/>
        </authorList>
    </citation>
    <scope>NUCLEOTIDE SEQUENCE [LARGE SCALE GENOMIC DNA]</scope>
    <source>
        <strain evidence="3 4">1DrF-4</strain>
    </source>
</reference>
<protein>
    <submittedName>
        <fullName evidence="3">Uncharacterized protein</fullName>
    </submittedName>
</protein>
<keyword evidence="4" id="KW-1185">Reference proteome</keyword>
<comment type="caution">
    <text evidence="3">The sequence shown here is derived from an EMBL/GenBank/DDBJ whole genome shotgun (WGS) entry which is preliminary data.</text>
</comment>
<accession>A0A1A5YH17</accession>
<dbReference type="STRING" id="1844972.A7K91_05030"/>
<evidence type="ECO:0000313" key="4">
    <source>
        <dbReference type="Proteomes" id="UP000092024"/>
    </source>
</evidence>
<name>A0A1A5YH17_9BACL</name>
<feature type="transmembrane region" description="Helical" evidence="2">
    <location>
        <begin position="73"/>
        <end position="94"/>
    </location>
</feature>
<sequence length="112" mass="12502">MGDPSIQKQNSDRSQAKREEYMPLYTDKPFDLNKFQRRKGEGMFVIDLLYISGYLALIVGIFWGVFVFATGEWIIGMGVVIASVIGGALSLGVAKIIELLDDIKAGNRREDE</sequence>
<evidence type="ECO:0000256" key="1">
    <source>
        <dbReference type="SAM" id="MobiDB-lite"/>
    </source>
</evidence>